<evidence type="ECO:0000313" key="1">
    <source>
        <dbReference type="Proteomes" id="UP000887561"/>
    </source>
</evidence>
<protein>
    <submittedName>
        <fullName evidence="2">FERM domain-containing protein</fullName>
    </submittedName>
</protein>
<dbReference type="Gene3D" id="2.30.29.30">
    <property type="entry name" value="Pleckstrin-homology domain (PH domain)/Phosphotyrosine-binding domain (PTB)"/>
    <property type="match status" value="1"/>
</dbReference>
<name>A0A915N423_MELJA</name>
<organism evidence="1 2">
    <name type="scientific">Meloidogyne javanica</name>
    <name type="common">Root-knot nematode worm</name>
    <dbReference type="NCBI Taxonomy" id="6303"/>
    <lineage>
        <taxon>Eukaryota</taxon>
        <taxon>Metazoa</taxon>
        <taxon>Ecdysozoa</taxon>
        <taxon>Nematoda</taxon>
        <taxon>Chromadorea</taxon>
        <taxon>Rhabditida</taxon>
        <taxon>Tylenchina</taxon>
        <taxon>Tylenchomorpha</taxon>
        <taxon>Tylenchoidea</taxon>
        <taxon>Meloidogynidae</taxon>
        <taxon>Meloidogyninae</taxon>
        <taxon>Meloidogyne</taxon>
        <taxon>Meloidogyne incognita group</taxon>
    </lineage>
</organism>
<dbReference type="InterPro" id="IPR011993">
    <property type="entry name" value="PH-like_dom_sf"/>
</dbReference>
<reference evidence="2" key="1">
    <citation type="submission" date="2022-11" db="UniProtKB">
        <authorList>
            <consortium name="WormBaseParasite"/>
        </authorList>
    </citation>
    <scope>IDENTIFICATION</scope>
</reference>
<dbReference type="AlphaFoldDB" id="A0A915N423"/>
<sequence length="161" mass="19199">PKIFGLQYQMKATDTEKRMMRWIEPGRPIRRQLERWACRRGQKWATYEKLHTMQPAYAALLYIVGLVEVQQCEGYGEETFFCKDGNSLEEITLGCSLDWIFVIRRPSGTTQKFRWEEVRELVANKRKLSIKCGENLVTSVFYFEDNEMVLIFLYFLNYQEI</sequence>
<keyword evidence="1" id="KW-1185">Reference proteome</keyword>
<evidence type="ECO:0000313" key="2">
    <source>
        <dbReference type="WBParaSite" id="scaffold6663_cov147.g11110"/>
    </source>
</evidence>
<dbReference type="WBParaSite" id="scaffold6663_cov147.g11110">
    <property type="protein sequence ID" value="scaffold6663_cov147.g11110"/>
    <property type="gene ID" value="scaffold6663_cov147.g11110"/>
</dbReference>
<dbReference type="SUPFAM" id="SSF50729">
    <property type="entry name" value="PH domain-like"/>
    <property type="match status" value="1"/>
</dbReference>
<dbReference type="Proteomes" id="UP000887561">
    <property type="component" value="Unplaced"/>
</dbReference>
<proteinExistence type="predicted"/>
<accession>A0A915N423</accession>